<evidence type="ECO:0000256" key="10">
    <source>
        <dbReference type="PIRSR" id="PIRSR000102-3"/>
    </source>
</evidence>
<evidence type="ECO:0000259" key="14">
    <source>
        <dbReference type="Pfam" id="PF02866"/>
    </source>
</evidence>
<dbReference type="GO" id="GO:0030060">
    <property type="term" value="F:L-malate dehydrogenase (NAD+) activity"/>
    <property type="evidence" value="ECO:0000318"/>
    <property type="project" value="GO_Central"/>
</dbReference>
<feature type="binding site" evidence="10">
    <location>
        <position position="257"/>
    </location>
    <ligand>
        <name>NAD(+)</name>
        <dbReference type="ChEBI" id="CHEBI:57540"/>
    </ligand>
</feature>
<dbReference type="CDD" id="cd01337">
    <property type="entry name" value="MDH_glyoxysomal_mitochondrial"/>
    <property type="match status" value="1"/>
</dbReference>
<keyword evidence="17" id="KW-1185">Reference proteome</keyword>
<dbReference type="InterPro" id="IPR015955">
    <property type="entry name" value="Lactate_DH/Glyco_Ohase_4_C"/>
</dbReference>
<feature type="domain" description="Lactate/malate dehydrogenase N-terminal" evidence="13">
    <location>
        <begin position="33"/>
        <end position="162"/>
    </location>
</feature>
<dbReference type="EC" id="1.1.1.37" evidence="3 12"/>
<dbReference type="STRING" id="402676.B6JYT4"/>
<dbReference type="Pfam" id="PF02866">
    <property type="entry name" value="Ldh_1_C"/>
    <property type="match status" value="1"/>
</dbReference>
<dbReference type="GO" id="GO:0006099">
    <property type="term" value="P:tricarboxylic acid cycle"/>
    <property type="evidence" value="ECO:0000318"/>
    <property type="project" value="GO_Central"/>
</dbReference>
<evidence type="ECO:0000256" key="2">
    <source>
        <dbReference type="ARBA" id="ARBA00011738"/>
    </source>
</evidence>
<feature type="binding site" evidence="10">
    <location>
        <position position="125"/>
    </location>
    <ligand>
        <name>NAD(+)</name>
        <dbReference type="ChEBI" id="CHEBI:57540"/>
    </ligand>
</feature>
<evidence type="ECO:0000256" key="5">
    <source>
        <dbReference type="ARBA" id="ARBA00023002"/>
    </source>
</evidence>
<dbReference type="GO" id="GO:0005739">
    <property type="term" value="C:mitochondrion"/>
    <property type="evidence" value="ECO:0000318"/>
    <property type="project" value="GO_Central"/>
</dbReference>
<dbReference type="Gene3D" id="3.40.50.720">
    <property type="entry name" value="NAD(P)-binding Rossmann-like Domain"/>
    <property type="match status" value="1"/>
</dbReference>
<dbReference type="SUPFAM" id="SSF51735">
    <property type="entry name" value="NAD(P)-binding Rossmann-fold domains"/>
    <property type="match status" value="1"/>
</dbReference>
<evidence type="ECO:0000256" key="6">
    <source>
        <dbReference type="ARBA" id="ARBA00023027"/>
    </source>
</evidence>
<dbReference type="OMA" id="CIVECAY"/>
<comment type="catalytic activity">
    <reaction evidence="7 12">
        <text>(S)-malate + NAD(+) = oxaloacetate + NADH + H(+)</text>
        <dbReference type="Rhea" id="RHEA:21432"/>
        <dbReference type="ChEBI" id="CHEBI:15378"/>
        <dbReference type="ChEBI" id="CHEBI:15589"/>
        <dbReference type="ChEBI" id="CHEBI:16452"/>
        <dbReference type="ChEBI" id="CHEBI:57540"/>
        <dbReference type="ChEBI" id="CHEBI:57945"/>
        <dbReference type="EC" id="1.1.1.37"/>
    </reaction>
</comment>
<keyword evidence="4 12" id="KW-0816">Tricarboxylic acid cycle</keyword>
<dbReference type="PANTHER" id="PTHR11540">
    <property type="entry name" value="MALATE AND LACTATE DEHYDROGENASE"/>
    <property type="match status" value="1"/>
</dbReference>
<keyword evidence="5 11" id="KW-0560">Oxidoreductase</keyword>
<dbReference type="InterPro" id="IPR022383">
    <property type="entry name" value="Lactate/malate_DH_C"/>
</dbReference>
<evidence type="ECO:0000313" key="16">
    <source>
        <dbReference type="JaponicusDB" id="SJAG_01753"/>
    </source>
</evidence>
<dbReference type="VEuPathDB" id="FungiDB:SJAG_01753"/>
<evidence type="ECO:0000313" key="17">
    <source>
        <dbReference type="Proteomes" id="UP000001744"/>
    </source>
</evidence>
<evidence type="ECO:0000256" key="3">
    <source>
        <dbReference type="ARBA" id="ARBA00012995"/>
    </source>
</evidence>
<evidence type="ECO:0000313" key="15">
    <source>
        <dbReference type="EMBL" id="EEB06702.1"/>
    </source>
</evidence>
<comment type="similarity">
    <text evidence="1">Belongs to the LDH/MDH superfamily. MDH type 1 family.</text>
</comment>
<comment type="subunit">
    <text evidence="2">Homodimer.</text>
</comment>
<dbReference type="NCBIfam" id="TIGR01772">
    <property type="entry name" value="MDH_euk_gproteo"/>
    <property type="match status" value="1"/>
</dbReference>
<dbReference type="HOGENOM" id="CLU_047181_1_0_1"/>
<feature type="binding site" evidence="9">
    <location>
        <position position="184"/>
    </location>
    <ligand>
        <name>substrate</name>
    </ligand>
</feature>
<dbReference type="PIRSF" id="PIRSF000102">
    <property type="entry name" value="Lac_mal_DH"/>
    <property type="match status" value="1"/>
</dbReference>
<feature type="active site" description="Proton acceptor" evidence="8">
    <location>
        <position position="208"/>
    </location>
</feature>
<dbReference type="RefSeq" id="XP_002172995.1">
    <property type="nucleotide sequence ID" value="XM_002172959.1"/>
</dbReference>
<proteinExistence type="inferred from homology"/>
<dbReference type="JaponicusDB" id="SJAG_01753">
    <property type="gene designation" value="mdh1"/>
</dbReference>
<dbReference type="eggNOG" id="KOG1494">
    <property type="taxonomic scope" value="Eukaryota"/>
</dbReference>
<dbReference type="FunFam" id="3.40.50.720:FF:000013">
    <property type="entry name" value="Malate dehydrogenase"/>
    <property type="match status" value="1"/>
</dbReference>
<dbReference type="InterPro" id="IPR001557">
    <property type="entry name" value="L-lactate/malate_DH"/>
</dbReference>
<dbReference type="Gene3D" id="3.90.110.10">
    <property type="entry name" value="Lactate dehydrogenase/glycoside hydrolase, family 4, C-terminal"/>
    <property type="match status" value="1"/>
</dbReference>
<feature type="domain" description="Lactate/malate dehydrogenase C-terminal" evidence="14">
    <location>
        <begin position="178"/>
        <end position="342"/>
    </location>
</feature>
<name>B6JYT4_SCHJY</name>
<reference evidence="15 17" key="1">
    <citation type="journal article" date="2011" name="Science">
        <title>Comparative functional genomics of the fission yeasts.</title>
        <authorList>
            <person name="Rhind N."/>
            <person name="Chen Z."/>
            <person name="Yassour M."/>
            <person name="Thompson D.A."/>
            <person name="Haas B.J."/>
            <person name="Habib N."/>
            <person name="Wapinski I."/>
            <person name="Roy S."/>
            <person name="Lin M.F."/>
            <person name="Heiman D.I."/>
            <person name="Young S.K."/>
            <person name="Furuya K."/>
            <person name="Guo Y."/>
            <person name="Pidoux A."/>
            <person name="Chen H.M."/>
            <person name="Robbertse B."/>
            <person name="Goldberg J.M."/>
            <person name="Aoki K."/>
            <person name="Bayne E.H."/>
            <person name="Berlin A.M."/>
            <person name="Desjardins C.A."/>
            <person name="Dobbs E."/>
            <person name="Dukaj L."/>
            <person name="Fan L."/>
            <person name="FitzGerald M.G."/>
            <person name="French C."/>
            <person name="Gujja S."/>
            <person name="Hansen K."/>
            <person name="Keifenheim D."/>
            <person name="Levin J.Z."/>
            <person name="Mosher R.A."/>
            <person name="Mueller C.A."/>
            <person name="Pfiffner J."/>
            <person name="Priest M."/>
            <person name="Russ C."/>
            <person name="Smialowska A."/>
            <person name="Swoboda P."/>
            <person name="Sykes S.M."/>
            <person name="Vaughn M."/>
            <person name="Vengrova S."/>
            <person name="Yoder R."/>
            <person name="Zeng Q."/>
            <person name="Allshire R."/>
            <person name="Baulcombe D."/>
            <person name="Birren B.W."/>
            <person name="Brown W."/>
            <person name="Ekwall K."/>
            <person name="Kellis M."/>
            <person name="Leatherwood J."/>
            <person name="Levin H."/>
            <person name="Margalit H."/>
            <person name="Martienssen R."/>
            <person name="Nieduszynski C.A."/>
            <person name="Spatafora J.W."/>
            <person name="Friedman N."/>
            <person name="Dalgaard J.Z."/>
            <person name="Baumann P."/>
            <person name="Niki H."/>
            <person name="Regev A."/>
            <person name="Nusbaum C."/>
        </authorList>
    </citation>
    <scope>NUCLEOTIDE SEQUENCE [LARGE SCALE GENOMIC DNA]</scope>
    <source>
        <strain evidence="17">yFS275 / FY16936</strain>
    </source>
</reference>
<dbReference type="SUPFAM" id="SSF56327">
    <property type="entry name" value="LDH C-terminal domain-like"/>
    <property type="match status" value="1"/>
</dbReference>
<dbReference type="InterPro" id="IPR001252">
    <property type="entry name" value="Malate_DH_AS"/>
</dbReference>
<feature type="binding site" evidence="9">
    <location>
        <position position="112"/>
    </location>
    <ligand>
        <name>substrate</name>
    </ligand>
</feature>
<dbReference type="EMBL" id="KE651168">
    <property type="protein sequence ID" value="EEB06702.1"/>
    <property type="molecule type" value="Genomic_DNA"/>
</dbReference>
<feature type="binding site" evidence="9">
    <location>
        <position position="118"/>
    </location>
    <ligand>
        <name>substrate</name>
    </ligand>
</feature>
<dbReference type="GeneID" id="7048184"/>
<dbReference type="GO" id="GO:0005737">
    <property type="term" value="C:cytoplasm"/>
    <property type="evidence" value="ECO:0000318"/>
    <property type="project" value="GO_Central"/>
</dbReference>
<dbReference type="PANTHER" id="PTHR11540:SF73">
    <property type="entry name" value="MALATE DEHYDROGENASE, MITOCHONDRIAL"/>
    <property type="match status" value="1"/>
</dbReference>
<evidence type="ECO:0000256" key="1">
    <source>
        <dbReference type="ARBA" id="ARBA00008824"/>
    </source>
</evidence>
<keyword evidence="6 10" id="KW-0520">NAD</keyword>
<feature type="binding site" evidence="10">
    <location>
        <position position="64"/>
    </location>
    <ligand>
        <name>NAD(+)</name>
        <dbReference type="ChEBI" id="CHEBI:57540"/>
    </ligand>
</feature>
<evidence type="ECO:0000256" key="9">
    <source>
        <dbReference type="PIRSR" id="PIRSR000102-2"/>
    </source>
</evidence>
<evidence type="ECO:0000256" key="8">
    <source>
        <dbReference type="PIRSR" id="PIRSR000102-1"/>
    </source>
</evidence>
<feature type="binding site" evidence="10">
    <location>
        <begin position="148"/>
        <end position="150"/>
    </location>
    <ligand>
        <name>NAD(+)</name>
        <dbReference type="ChEBI" id="CHEBI:57540"/>
    </ligand>
</feature>
<evidence type="ECO:0000256" key="12">
    <source>
        <dbReference type="RuleBase" id="RU003405"/>
    </source>
</evidence>
<dbReference type="OrthoDB" id="4069699at2759"/>
<dbReference type="InterPro" id="IPR001236">
    <property type="entry name" value="Lactate/malate_DH_N"/>
</dbReference>
<dbReference type="Proteomes" id="UP000001744">
    <property type="component" value="Unassembled WGS sequence"/>
</dbReference>
<dbReference type="PROSITE" id="PS00068">
    <property type="entry name" value="MDH"/>
    <property type="match status" value="1"/>
</dbReference>
<evidence type="ECO:0000259" key="13">
    <source>
        <dbReference type="Pfam" id="PF00056"/>
    </source>
</evidence>
<evidence type="ECO:0000256" key="11">
    <source>
        <dbReference type="RuleBase" id="RU003369"/>
    </source>
</evidence>
<dbReference type="InterPro" id="IPR010097">
    <property type="entry name" value="Malate_DH_type1"/>
</dbReference>
<evidence type="ECO:0000256" key="4">
    <source>
        <dbReference type="ARBA" id="ARBA00022532"/>
    </source>
</evidence>
<dbReference type="Pfam" id="PF00056">
    <property type="entry name" value="Ldh_1_N"/>
    <property type="match status" value="1"/>
</dbReference>
<evidence type="ECO:0000256" key="7">
    <source>
        <dbReference type="ARBA" id="ARBA00048313"/>
    </source>
</evidence>
<feature type="binding site" evidence="10">
    <location>
        <begin position="38"/>
        <end position="44"/>
    </location>
    <ligand>
        <name>NAD(+)</name>
        <dbReference type="ChEBI" id="CHEBI:57540"/>
    </ligand>
</feature>
<organism evidence="15 17">
    <name type="scientific">Schizosaccharomyces japonicus (strain yFS275 / FY16936)</name>
    <name type="common">Fission yeast</name>
    <dbReference type="NCBI Taxonomy" id="402676"/>
    <lineage>
        <taxon>Eukaryota</taxon>
        <taxon>Fungi</taxon>
        <taxon>Dikarya</taxon>
        <taxon>Ascomycota</taxon>
        <taxon>Taphrinomycotina</taxon>
        <taxon>Schizosaccharomycetes</taxon>
        <taxon>Schizosaccharomycetales</taxon>
        <taxon>Schizosaccharomycetaceae</taxon>
        <taxon>Schizosaccharomyces</taxon>
    </lineage>
</organism>
<protein>
    <recommendedName>
        <fullName evidence="3 12">Malate dehydrogenase</fullName>
        <ecNumber evidence="3 12">1.1.1.37</ecNumber>
    </recommendedName>
</protein>
<feature type="binding site" evidence="9">
    <location>
        <position position="150"/>
    </location>
    <ligand>
        <name>substrate</name>
    </ligand>
</feature>
<accession>B6JYT4</accession>
<dbReference type="AlphaFoldDB" id="B6JYT4"/>
<gene>
    <name evidence="16" type="primary">mdh1</name>
    <name evidence="15" type="ORF">SJAG_01753</name>
</gene>
<sequence length="344" mass="36364">MLRTTRTVFPFSYNCSRPLTRKLYSTTTTRPLKVSVLGAAGGIGQPLSLLLKLNPYISKLSLFDIHGAAGVAADLSHIDTSSDVQGYATENGGLERSVQDANVVIISAGVPRKPNMTRDDLFAINASIIHKLGRACAVVAPNAIYLVITNPVNSMVPVLKNALAAGGVRDSRKLIGVTTLDSVRASKFLSQVKGASPETIRVPIVGGHSGATIVPLLSQSGVQLSEKERDEIVHRIQFGGDEVVKAKAGAGSATLSMAYAGARMTNAVLRGLSGEVGVTECAYVESPLYTDQGVDFFSSRVTLGKEGAEDIHPVGLINDYETGLLETCLQNLKKSIKKGLSFVP</sequence>
<dbReference type="GO" id="GO:0006108">
    <property type="term" value="P:malate metabolic process"/>
    <property type="evidence" value="ECO:0007669"/>
    <property type="project" value="InterPro"/>
</dbReference>
<dbReference type="InterPro" id="IPR036291">
    <property type="entry name" value="NAD(P)-bd_dom_sf"/>
</dbReference>
<dbReference type="FunFam" id="3.90.110.10:FF:000001">
    <property type="entry name" value="Malate dehydrogenase"/>
    <property type="match status" value="1"/>
</dbReference>